<keyword evidence="2" id="KW-1185">Reference proteome</keyword>
<evidence type="ECO:0000313" key="1">
    <source>
        <dbReference type="EMBL" id="KAE9409899.1"/>
    </source>
</evidence>
<evidence type="ECO:0000313" key="2">
    <source>
        <dbReference type="Proteomes" id="UP000799118"/>
    </source>
</evidence>
<dbReference type="Proteomes" id="UP000799118">
    <property type="component" value="Unassembled WGS sequence"/>
</dbReference>
<dbReference type="EMBL" id="ML769386">
    <property type="protein sequence ID" value="KAE9409899.1"/>
    <property type="molecule type" value="Genomic_DNA"/>
</dbReference>
<accession>A0A6A4IH51</accession>
<dbReference type="AlphaFoldDB" id="A0A6A4IH51"/>
<organism evidence="1 2">
    <name type="scientific">Gymnopus androsaceus JB14</name>
    <dbReference type="NCBI Taxonomy" id="1447944"/>
    <lineage>
        <taxon>Eukaryota</taxon>
        <taxon>Fungi</taxon>
        <taxon>Dikarya</taxon>
        <taxon>Basidiomycota</taxon>
        <taxon>Agaricomycotina</taxon>
        <taxon>Agaricomycetes</taxon>
        <taxon>Agaricomycetidae</taxon>
        <taxon>Agaricales</taxon>
        <taxon>Marasmiineae</taxon>
        <taxon>Omphalotaceae</taxon>
        <taxon>Gymnopus</taxon>
    </lineage>
</organism>
<gene>
    <name evidence="1" type="ORF">BT96DRAFT_460441</name>
</gene>
<sequence>MFTIQCNIVSSSSQSTQCTQHSLPSLLPLSPSKFSSNLLLLCYALDSHNFLYCMVCMYVVCEQIKNSFPFKIFFPTV</sequence>
<protein>
    <submittedName>
        <fullName evidence="1">Uncharacterized protein</fullName>
    </submittedName>
</protein>
<reference evidence="1" key="1">
    <citation type="journal article" date="2019" name="Environ. Microbiol.">
        <title>Fungal ecological strategies reflected in gene transcription - a case study of two litter decomposers.</title>
        <authorList>
            <person name="Barbi F."/>
            <person name="Kohler A."/>
            <person name="Barry K."/>
            <person name="Baskaran P."/>
            <person name="Daum C."/>
            <person name="Fauchery L."/>
            <person name="Ihrmark K."/>
            <person name="Kuo A."/>
            <person name="LaButti K."/>
            <person name="Lipzen A."/>
            <person name="Morin E."/>
            <person name="Grigoriev I.V."/>
            <person name="Henrissat B."/>
            <person name="Lindahl B."/>
            <person name="Martin F."/>
        </authorList>
    </citation>
    <scope>NUCLEOTIDE SEQUENCE</scope>
    <source>
        <strain evidence="1">JB14</strain>
    </source>
</reference>
<proteinExistence type="predicted"/>
<name>A0A6A4IH51_9AGAR</name>